<dbReference type="InterPro" id="IPR012913">
    <property type="entry name" value="OS9-like_dom"/>
</dbReference>
<dbReference type="PROSITE" id="PS51914">
    <property type="entry name" value="MRH"/>
    <property type="match status" value="1"/>
</dbReference>
<keyword evidence="7" id="KW-1185">Reference proteome</keyword>
<reference evidence="6" key="1">
    <citation type="submission" date="2021-06" db="EMBL/GenBank/DDBJ databases">
        <authorList>
            <consortium name="Wellcome Sanger Institute Data Sharing"/>
        </authorList>
    </citation>
    <scope>NUCLEOTIDE SEQUENCE [LARGE SCALE GENOMIC DNA]</scope>
</reference>
<sequence>MGYFVLDKWIVPCFTVACLFLRGVTTGKMKIVEEPNTFGLNNPLLSQTNHMQPKVAPSPVSGPPHLHRLSGKCFSLVESTYRYEFCPFANITQHEQSFRWNAYSGILGIWQEWEISNNTFTAMWMRDGDSCGNKNRQSKILLTCGRRNRVAQVSEPSTCIYSVTFETPLVCHPHSLLVYPTLSEKLRREWDKAAQSVYEELITEQGYEKMLKEIFVEAKLLKLPMKNESEPESRQSKKTNFENLDKCEKENQKLSAEVEKLKAVLSQHGITYDSNPETHGQQATPSPSAVTTSKTQIHLRGDVGILQALPLAKKKNLQS</sequence>
<dbReference type="InterPro" id="IPR009011">
    <property type="entry name" value="Man6P_isomerase_rcpt-bd_dom_sf"/>
</dbReference>
<feature type="domain" description="MRH" evidence="5">
    <location>
        <begin position="71"/>
        <end position="173"/>
    </location>
</feature>
<dbReference type="InterPro" id="IPR039794">
    <property type="entry name" value="Gtb1-like"/>
</dbReference>
<dbReference type="InterPro" id="IPR044865">
    <property type="entry name" value="MRH_dom"/>
</dbReference>
<dbReference type="Proteomes" id="UP000694620">
    <property type="component" value="Chromosome 11"/>
</dbReference>
<organism evidence="6 7">
    <name type="scientific">Erpetoichthys calabaricus</name>
    <name type="common">Rope fish</name>
    <name type="synonym">Calamoichthys calabaricus</name>
    <dbReference type="NCBI Taxonomy" id="27687"/>
    <lineage>
        <taxon>Eukaryota</taxon>
        <taxon>Metazoa</taxon>
        <taxon>Chordata</taxon>
        <taxon>Craniata</taxon>
        <taxon>Vertebrata</taxon>
        <taxon>Euteleostomi</taxon>
        <taxon>Actinopterygii</taxon>
        <taxon>Polypteriformes</taxon>
        <taxon>Polypteridae</taxon>
        <taxon>Erpetoichthys</taxon>
    </lineage>
</organism>
<dbReference type="SUPFAM" id="SSF50911">
    <property type="entry name" value="Mannose 6-phosphate receptor domain"/>
    <property type="match status" value="1"/>
</dbReference>
<dbReference type="AlphaFoldDB" id="A0A8C4XB35"/>
<gene>
    <name evidence="6" type="primary">GNPTG</name>
    <name evidence="6" type="synonym">gnptg</name>
</gene>
<dbReference type="InterPro" id="IPR010506">
    <property type="entry name" value="DMAP1-bd"/>
</dbReference>
<protein>
    <submittedName>
        <fullName evidence="6">N-acetylglucosamine-1-phosphate transferase subunit gamma</fullName>
    </submittedName>
</protein>
<proteinExistence type="predicted"/>
<feature type="region of interest" description="Disordered" evidence="3">
    <location>
        <begin position="271"/>
        <end position="295"/>
    </location>
</feature>
<reference evidence="6" key="3">
    <citation type="submission" date="2025-09" db="UniProtKB">
        <authorList>
            <consortium name="Ensembl"/>
        </authorList>
    </citation>
    <scope>IDENTIFICATION</scope>
</reference>
<dbReference type="GO" id="GO:0005794">
    <property type="term" value="C:Golgi apparatus"/>
    <property type="evidence" value="ECO:0007669"/>
    <property type="project" value="TreeGrafter"/>
</dbReference>
<dbReference type="Pfam" id="PF07915">
    <property type="entry name" value="PRKCSH"/>
    <property type="match status" value="1"/>
</dbReference>
<evidence type="ECO:0000256" key="3">
    <source>
        <dbReference type="SAM" id="MobiDB-lite"/>
    </source>
</evidence>
<name>A0A8C4XB35_ERPCA</name>
<reference evidence="6" key="2">
    <citation type="submission" date="2025-08" db="UniProtKB">
        <authorList>
            <consortium name="Ensembl"/>
        </authorList>
    </citation>
    <scope>IDENTIFICATION</scope>
</reference>
<evidence type="ECO:0000259" key="4">
    <source>
        <dbReference type="PROSITE" id="PS51912"/>
    </source>
</evidence>
<keyword evidence="2" id="KW-1015">Disulfide bond</keyword>
<evidence type="ECO:0000259" key="5">
    <source>
        <dbReference type="PROSITE" id="PS51914"/>
    </source>
</evidence>
<dbReference type="Ensembl" id="ENSECRT00000019223.1">
    <property type="protein sequence ID" value="ENSECRP00000018833.1"/>
    <property type="gene ID" value="ENSECRG00000012597.1"/>
</dbReference>
<evidence type="ECO:0000313" key="6">
    <source>
        <dbReference type="Ensembl" id="ENSECRP00000018833.1"/>
    </source>
</evidence>
<evidence type="ECO:0000256" key="2">
    <source>
        <dbReference type="ARBA" id="ARBA00023157"/>
    </source>
</evidence>
<evidence type="ECO:0000256" key="1">
    <source>
        <dbReference type="ARBA" id="ARBA00022729"/>
    </source>
</evidence>
<dbReference type="PROSITE" id="PS51912">
    <property type="entry name" value="DMAP1_BIND"/>
    <property type="match status" value="1"/>
</dbReference>
<feature type="domain" description="DMAP1-binding" evidence="4">
    <location>
        <begin position="178"/>
        <end position="281"/>
    </location>
</feature>
<accession>A0A8C4XB35</accession>
<evidence type="ECO:0000313" key="7">
    <source>
        <dbReference type="Proteomes" id="UP000694620"/>
    </source>
</evidence>
<keyword evidence="1" id="KW-0732">Signal</keyword>
<dbReference type="Gene3D" id="2.70.130.10">
    <property type="entry name" value="Mannose-6-phosphate receptor binding domain"/>
    <property type="match status" value="1"/>
</dbReference>
<dbReference type="PANTHER" id="PTHR12630">
    <property type="entry name" value="N-LINKED OLIGOSACCHARIDE PROCESSING"/>
    <property type="match status" value="1"/>
</dbReference>
<dbReference type="PANTHER" id="PTHR12630:SF6">
    <property type="entry name" value="N-ACETYLGLUCOSAMINE-1-PHOSPHOTRANSFERASE SUBUNIT GAMMA"/>
    <property type="match status" value="1"/>
</dbReference>
<dbReference type="GeneTree" id="ENSGT00510000048359"/>